<feature type="region of interest" description="Disordered" evidence="2">
    <location>
        <begin position="286"/>
        <end position="344"/>
    </location>
</feature>
<proteinExistence type="predicted"/>
<organism evidence="3 4">
    <name type="scientific">Euplotes crassus</name>
    <dbReference type="NCBI Taxonomy" id="5936"/>
    <lineage>
        <taxon>Eukaryota</taxon>
        <taxon>Sar</taxon>
        <taxon>Alveolata</taxon>
        <taxon>Ciliophora</taxon>
        <taxon>Intramacronucleata</taxon>
        <taxon>Spirotrichea</taxon>
        <taxon>Hypotrichia</taxon>
        <taxon>Euplotida</taxon>
        <taxon>Euplotidae</taxon>
        <taxon>Moneuplotes</taxon>
    </lineage>
</organism>
<sequence>MKNIEERLNSSFDNRIHNRSFSLSQISSEHNQMKSYSIKYPDDAYNEKKYMQISTERLRSINKERKQLQLLKKQEKMRTKRLIEKEAQKKLQLELLKKKEREQKNEFILKKIEQRKIDRERSLHEREEEYKKVKNITPMFEKLRKSYVESHELPELQKKKEILTSIRDLHQPINFKEFCQHEKKWKKNRKSMMKKLVDKRKEMNRSSNNLPYKSKFTKDYLEQEAIRISEKLHEKEKRSNYRVKLKHYGKLVQHTFRPEISKTKKQEIEAMKEMYPNERCIIKSNERKSTPSNASVTPQKKHPYRQTGFPRSTNITMPTKKKAWKKVNPMVPKEKPKEESKTSVTVDYLQDFKKKRSKKGKKPDLYYAQQQIKRHLKKNGSMSPKEQMDEVKNLSRALNEKAEQKLQQVMVNKKSSNLIEESNNLIIDSINSKLMLLQKI</sequence>
<comment type="caution">
    <text evidence="3">The sequence shown here is derived from an EMBL/GenBank/DDBJ whole genome shotgun (WGS) entry which is preliminary data.</text>
</comment>
<dbReference type="Proteomes" id="UP001295684">
    <property type="component" value="Unassembled WGS sequence"/>
</dbReference>
<gene>
    <name evidence="3" type="ORF">ECRASSUSDP1_LOCUS26261</name>
</gene>
<name>A0AAD2D9Q4_EUPCR</name>
<feature type="coiled-coil region" evidence="1">
    <location>
        <begin position="58"/>
        <end position="106"/>
    </location>
</feature>
<evidence type="ECO:0000256" key="1">
    <source>
        <dbReference type="SAM" id="Coils"/>
    </source>
</evidence>
<protein>
    <submittedName>
        <fullName evidence="3">Uncharacterized protein</fullName>
    </submittedName>
</protein>
<accession>A0AAD2D9Q4</accession>
<dbReference type="EMBL" id="CAMPGE010027069">
    <property type="protein sequence ID" value="CAI2384726.1"/>
    <property type="molecule type" value="Genomic_DNA"/>
</dbReference>
<keyword evidence="4" id="KW-1185">Reference proteome</keyword>
<evidence type="ECO:0000313" key="4">
    <source>
        <dbReference type="Proteomes" id="UP001295684"/>
    </source>
</evidence>
<keyword evidence="1" id="KW-0175">Coiled coil</keyword>
<evidence type="ECO:0000256" key="2">
    <source>
        <dbReference type="SAM" id="MobiDB-lite"/>
    </source>
</evidence>
<evidence type="ECO:0000313" key="3">
    <source>
        <dbReference type="EMBL" id="CAI2384726.1"/>
    </source>
</evidence>
<reference evidence="3" key="1">
    <citation type="submission" date="2023-07" db="EMBL/GenBank/DDBJ databases">
        <authorList>
            <consortium name="AG Swart"/>
            <person name="Singh M."/>
            <person name="Singh A."/>
            <person name="Seah K."/>
            <person name="Emmerich C."/>
        </authorList>
    </citation>
    <scope>NUCLEOTIDE SEQUENCE</scope>
    <source>
        <strain evidence="3">DP1</strain>
    </source>
</reference>
<dbReference type="AlphaFoldDB" id="A0AAD2D9Q4"/>
<feature type="compositionally biased region" description="Basic and acidic residues" evidence="2">
    <location>
        <begin position="332"/>
        <end position="341"/>
    </location>
</feature>